<dbReference type="AlphaFoldDB" id="A0A7C8Z381"/>
<name>A0A7C8Z381_OPUST</name>
<dbReference type="EMBL" id="GISG01083046">
    <property type="protein sequence ID" value="MBA4632493.1"/>
    <property type="molecule type" value="Transcribed_RNA"/>
</dbReference>
<evidence type="ECO:0000313" key="1">
    <source>
        <dbReference type="EMBL" id="MBA4632493.1"/>
    </source>
</evidence>
<reference evidence="1" key="2">
    <citation type="submission" date="2020-07" db="EMBL/GenBank/DDBJ databases">
        <authorList>
            <person name="Vera ALvarez R."/>
            <person name="Arias-Moreno D.M."/>
            <person name="Jimenez-Jacinto V."/>
            <person name="Jimenez-Bremont J.F."/>
            <person name="Swaminathan K."/>
            <person name="Moose S.P."/>
            <person name="Guerrero-Gonzalez M.L."/>
            <person name="Marino-Ramirez L."/>
            <person name="Landsman D."/>
            <person name="Rodriguez-Kessler M."/>
            <person name="Delgado-Sanchez P."/>
        </authorList>
    </citation>
    <scope>NUCLEOTIDE SEQUENCE</scope>
    <source>
        <tissue evidence="1">Cladode</tissue>
    </source>
</reference>
<sequence>MQAEAPLVLWLHLKGTEDKLLGVSHLCILKEGRPHLNMAVEEVNILKRWRPFHHLACGTRILHKLRDLLVLSKGLRWRDLHPYTRMLLHPITGKLLNPTRKQRRDVAFLGFDTYDHLVSSRES</sequence>
<proteinExistence type="predicted"/>
<accession>A0A7C8Z381</accession>
<protein>
    <submittedName>
        <fullName evidence="1">Uncharacterized protein</fullName>
    </submittedName>
</protein>
<reference evidence="1" key="1">
    <citation type="journal article" date="2013" name="J. Plant Res.">
        <title>Effect of fungi and light on seed germination of three Opuntia species from semiarid lands of central Mexico.</title>
        <authorList>
            <person name="Delgado-Sanchez P."/>
            <person name="Jimenez-Bremont J.F."/>
            <person name="Guerrero-Gonzalez Mde L."/>
            <person name="Flores J."/>
        </authorList>
    </citation>
    <scope>NUCLEOTIDE SEQUENCE</scope>
    <source>
        <tissue evidence="1">Cladode</tissue>
    </source>
</reference>
<organism evidence="1">
    <name type="scientific">Opuntia streptacantha</name>
    <name type="common">Prickly pear cactus</name>
    <name type="synonym">Opuntia cardona</name>
    <dbReference type="NCBI Taxonomy" id="393608"/>
    <lineage>
        <taxon>Eukaryota</taxon>
        <taxon>Viridiplantae</taxon>
        <taxon>Streptophyta</taxon>
        <taxon>Embryophyta</taxon>
        <taxon>Tracheophyta</taxon>
        <taxon>Spermatophyta</taxon>
        <taxon>Magnoliopsida</taxon>
        <taxon>eudicotyledons</taxon>
        <taxon>Gunneridae</taxon>
        <taxon>Pentapetalae</taxon>
        <taxon>Caryophyllales</taxon>
        <taxon>Cactineae</taxon>
        <taxon>Cactaceae</taxon>
        <taxon>Opuntioideae</taxon>
        <taxon>Opuntia</taxon>
    </lineage>
</organism>